<dbReference type="Proteomes" id="UP000789525">
    <property type="component" value="Unassembled WGS sequence"/>
</dbReference>
<comment type="caution">
    <text evidence="1">The sequence shown here is derived from an EMBL/GenBank/DDBJ whole genome shotgun (WGS) entry which is preliminary data.</text>
</comment>
<protein>
    <submittedName>
        <fullName evidence="1">12836_t:CDS:1</fullName>
    </submittedName>
</protein>
<accession>A0ACA9LT02</accession>
<evidence type="ECO:0000313" key="2">
    <source>
        <dbReference type="Proteomes" id="UP000789525"/>
    </source>
</evidence>
<name>A0ACA9LT02_9GLOM</name>
<organism evidence="1 2">
    <name type="scientific">Acaulospora colombiana</name>
    <dbReference type="NCBI Taxonomy" id="27376"/>
    <lineage>
        <taxon>Eukaryota</taxon>
        <taxon>Fungi</taxon>
        <taxon>Fungi incertae sedis</taxon>
        <taxon>Mucoromycota</taxon>
        <taxon>Glomeromycotina</taxon>
        <taxon>Glomeromycetes</taxon>
        <taxon>Diversisporales</taxon>
        <taxon>Acaulosporaceae</taxon>
        <taxon>Acaulospora</taxon>
    </lineage>
</organism>
<evidence type="ECO:0000313" key="1">
    <source>
        <dbReference type="EMBL" id="CAG8549220.1"/>
    </source>
</evidence>
<keyword evidence="2" id="KW-1185">Reference proteome</keyword>
<dbReference type="EMBL" id="CAJVPT010008178">
    <property type="protein sequence ID" value="CAG8549220.1"/>
    <property type="molecule type" value="Genomic_DNA"/>
</dbReference>
<reference evidence="1" key="1">
    <citation type="submission" date="2021-06" db="EMBL/GenBank/DDBJ databases">
        <authorList>
            <person name="Kallberg Y."/>
            <person name="Tangrot J."/>
            <person name="Rosling A."/>
        </authorList>
    </citation>
    <scope>NUCLEOTIDE SEQUENCE</scope>
    <source>
        <strain evidence="1">CL356</strain>
    </source>
</reference>
<sequence length="261" mass="28787">MAERSGASGIIDGVFVVPRLLKRRSDGCAFGLYSYVVFLDNVDGIPSGKASIEFYSVSEAQRAATLLNNAQISAIPVRVVGFEHARNPTYSKKKRLTVEDIRTTPKAPATTVIFGLPKDFLVKDVDKFLYNYRLNLFGSPEEALVQLYSNGYKSRWAIHLSSLADAYRLVRHIHLQRFSLGDRADTLLGARVFASVTPKGRGGALIKWLVPKTSGSHSHGSVTELCQLGIDVHDNDCNNDRYNTLAPSRVSALSPSENRCR</sequence>
<proteinExistence type="predicted"/>
<gene>
    <name evidence="1" type="ORF">ACOLOM_LOCUS4784</name>
</gene>